<protein>
    <submittedName>
        <fullName evidence="3">HSA family protein</fullName>
    </submittedName>
</protein>
<organism evidence="3 4">
    <name type="scientific">Babesia ovata</name>
    <dbReference type="NCBI Taxonomy" id="189622"/>
    <lineage>
        <taxon>Eukaryota</taxon>
        <taxon>Sar</taxon>
        <taxon>Alveolata</taxon>
        <taxon>Apicomplexa</taxon>
        <taxon>Aconoidasida</taxon>
        <taxon>Piroplasmida</taxon>
        <taxon>Babesiidae</taxon>
        <taxon>Babesia</taxon>
    </lineage>
</organism>
<dbReference type="EMBL" id="BDSA01000002">
    <property type="protein sequence ID" value="GBE60659.1"/>
    <property type="molecule type" value="Genomic_DNA"/>
</dbReference>
<gene>
    <name evidence="3" type="ORF">BOVATA_021520</name>
</gene>
<evidence type="ECO:0000313" key="3">
    <source>
        <dbReference type="EMBL" id="GBE60659.1"/>
    </source>
</evidence>
<dbReference type="OrthoDB" id="372624at2759"/>
<name>A0A2H6KCH4_9APIC</name>
<evidence type="ECO:0000256" key="1">
    <source>
        <dbReference type="SAM" id="MobiDB-lite"/>
    </source>
</evidence>
<dbReference type="VEuPathDB" id="PiroplasmaDB:BOVATA_021520"/>
<dbReference type="RefSeq" id="XP_028866902.1">
    <property type="nucleotide sequence ID" value="XM_029011069.1"/>
</dbReference>
<comment type="caution">
    <text evidence="3">The sequence shown here is derived from an EMBL/GenBank/DDBJ whole genome shotgun (WGS) entry which is preliminary data.</text>
</comment>
<dbReference type="AlphaFoldDB" id="A0A2H6KCH4"/>
<dbReference type="GeneID" id="39874429"/>
<reference evidence="3 4" key="1">
    <citation type="journal article" date="2017" name="BMC Genomics">
        <title>Whole-genome assembly of Babesia ovata and comparative genomics between closely related pathogens.</title>
        <authorList>
            <person name="Yamagishi J."/>
            <person name="Asada M."/>
            <person name="Hakimi H."/>
            <person name="Tanaka T.Q."/>
            <person name="Sugimoto C."/>
            <person name="Kawazu S."/>
        </authorList>
    </citation>
    <scope>NUCLEOTIDE SEQUENCE [LARGE SCALE GENOMIC DNA]</scope>
    <source>
        <strain evidence="3 4">Miyake</strain>
    </source>
</reference>
<sequence>MADEPQSTDPEPAPAAEDETKTTADLAEKAMEMLNGGLVVTLPEPAQRSRSYRELILQEMNWMACDYYHERRWKVHAGKQICIGIKDSALDRKKLNKNWIASECTLHMKRFWAGIIANAQHHAIVSDELAEYCASIANKYNDHLHTDTGDVTRDYDVGERDIIAITVPVVKLKEGNSAIVKTRTQKNEVLEATILSMQSMGADFYRPLFRPPDDEMDMFTMPLMDPARDNDFNALLVQSFCLKHCDRPRALLRTKSEVKPAQLPEVTRKFARQTNEPSCLAMSVRDFDLQVKPKPTFSGTMVKTQLTAIDFELLDSWMLSDAPSWPMLAICLTYRSSASGLHRHEYGTEYCRDVFLQLSRQPRGLVNSSRRLLGPRQRNAITTFLDTPPRRLKFEPLVDCDNQNGSNEQHAAISRLGLHGPHNYGRRKSYIDPVSRKRKRRRSLKALYLALLQIDNTGEKSVISRSRADDGTIVIDGESESTKVKAAPAATNAHGKRKKRQRKQSIEVVEQEGANGPQIHLPFSSSAVKDVGELSVLFLQRSIEATHPEPAGETSQSQTTLFQGVDKDDAKGEIIALPKNARIEVAITSGNKMIPRCHKSDREIEPMLHMPNVPYGEYSNRMSKQLRVGFLGIPAKMFAHSLFYSGRFCKNNRVRRVSVTIASATKIMMPQPNMLYARLFEHDVVEIFGRFRTHNWQRTLDHPPDRHGEQLLKKYSTELTNSPSKKLKPTADMRAIEILAGYVTMKLSRGEGKQQGALGTNKILVKSIEQVDPIALQQQLPHLHHAPAPQQQPQQHVYMPPMQNMQMQGHGVSPHGAGQPMMMHPVMPPPMKMAPMQNPQMAHMPMHHGSMSQGGRTPGSATPGSMTPVPNGAGQMVPPPMQQGHMTPGSLTPRQMALMKMPPGPMAAGGMQPGQMTPGGMQPGQMTPGSMTPGQMAPGKIPPGTMPGMPPMQQQMQSKAAAMQMHMEQMKRRPPMPMPGKRRPMMAYEQMYQPQVAPPPYRYRPMPDVNMMRMPMYPVAMYNKQIPYPKTHDDQYRSPHMQR</sequence>
<evidence type="ECO:0000313" key="4">
    <source>
        <dbReference type="Proteomes" id="UP000236319"/>
    </source>
</evidence>
<feature type="region of interest" description="Disordered" evidence="1">
    <location>
        <begin position="484"/>
        <end position="504"/>
    </location>
</feature>
<accession>A0A2H6KCH4</accession>
<keyword evidence="4" id="KW-1185">Reference proteome</keyword>
<proteinExistence type="predicted"/>
<evidence type="ECO:0000259" key="2">
    <source>
        <dbReference type="PROSITE" id="PS51204"/>
    </source>
</evidence>
<dbReference type="PROSITE" id="PS51204">
    <property type="entry name" value="HSA"/>
    <property type="match status" value="1"/>
</dbReference>
<feature type="region of interest" description="Disordered" evidence="1">
    <location>
        <begin position="1"/>
        <end position="23"/>
    </location>
</feature>
<feature type="compositionally biased region" description="Basic residues" evidence="1">
    <location>
        <begin position="494"/>
        <end position="503"/>
    </location>
</feature>
<feature type="domain" description="HSA" evidence="2">
    <location>
        <begin position="40"/>
        <end position="113"/>
    </location>
</feature>
<dbReference type="Proteomes" id="UP000236319">
    <property type="component" value="Unassembled WGS sequence"/>
</dbReference>
<dbReference type="InterPro" id="IPR014012">
    <property type="entry name" value="HSA_dom"/>
</dbReference>